<dbReference type="PROSITE" id="PS50930">
    <property type="entry name" value="HTH_LYTTR"/>
    <property type="match status" value="1"/>
</dbReference>
<dbReference type="AlphaFoldDB" id="A0A1C7FBL7"/>
<dbReference type="PATRIC" id="fig|45658.7.peg.2193"/>
<evidence type="ECO:0000313" key="9">
    <source>
        <dbReference type="EMBL" id="ANU37321.1"/>
    </source>
</evidence>
<feature type="modified residue" description="4-aspartylphosphate" evidence="6">
    <location>
        <position position="54"/>
    </location>
</feature>
<feature type="domain" description="HTH LytTR-type" evidence="8">
    <location>
        <begin position="142"/>
        <end position="243"/>
    </location>
</feature>
<dbReference type="FunFam" id="3.40.50.2300:FF:000051">
    <property type="entry name" value="Two-component response regulator yehT"/>
    <property type="match status" value="1"/>
</dbReference>
<dbReference type="InterPro" id="IPR007492">
    <property type="entry name" value="LytTR_DNA-bd_dom"/>
</dbReference>
<dbReference type="STRING" id="45658.VSVS12_00770"/>
<protein>
    <submittedName>
        <fullName evidence="9">Putative response regulatory protein</fullName>
    </submittedName>
</protein>
<dbReference type="GO" id="GO:0000156">
    <property type="term" value="F:phosphorelay response regulator activity"/>
    <property type="evidence" value="ECO:0007669"/>
    <property type="project" value="InterPro"/>
</dbReference>
<dbReference type="PANTHER" id="PTHR37299:SF1">
    <property type="entry name" value="STAGE 0 SPORULATION PROTEIN A HOMOLOG"/>
    <property type="match status" value="1"/>
</dbReference>
<keyword evidence="1 6" id="KW-0597">Phosphoprotein</keyword>
<evidence type="ECO:0000256" key="2">
    <source>
        <dbReference type="ARBA" id="ARBA00023012"/>
    </source>
</evidence>
<dbReference type="PANTHER" id="PTHR37299">
    <property type="entry name" value="TRANSCRIPTIONAL REGULATOR-RELATED"/>
    <property type="match status" value="1"/>
</dbReference>
<evidence type="ECO:0000256" key="3">
    <source>
        <dbReference type="ARBA" id="ARBA00023015"/>
    </source>
</evidence>
<keyword evidence="4" id="KW-0238">DNA-binding</keyword>
<dbReference type="EMBL" id="MDCJ01000002">
    <property type="protein sequence ID" value="ODS12265.1"/>
    <property type="molecule type" value="Genomic_DNA"/>
</dbReference>
<evidence type="ECO:0000256" key="4">
    <source>
        <dbReference type="ARBA" id="ARBA00023125"/>
    </source>
</evidence>
<proteinExistence type="predicted"/>
<dbReference type="OrthoDB" id="236568at2"/>
<gene>
    <name evidence="10" type="ORF">VSF3289_02560</name>
    <name evidence="9" type="ORF">VSVS05_02224</name>
</gene>
<dbReference type="SMART" id="SM00850">
    <property type="entry name" value="LytTR"/>
    <property type="match status" value="1"/>
</dbReference>
<dbReference type="GO" id="GO:0003677">
    <property type="term" value="F:DNA binding"/>
    <property type="evidence" value="ECO:0007669"/>
    <property type="project" value="UniProtKB-KW"/>
</dbReference>
<evidence type="ECO:0000259" key="7">
    <source>
        <dbReference type="PROSITE" id="PS50110"/>
    </source>
</evidence>
<dbReference type="InterPro" id="IPR001789">
    <property type="entry name" value="Sig_transdc_resp-reg_receiver"/>
</dbReference>
<keyword evidence="3" id="KW-0805">Transcription regulation</keyword>
<dbReference type="InterPro" id="IPR011006">
    <property type="entry name" value="CheY-like_superfamily"/>
</dbReference>
<evidence type="ECO:0000259" key="8">
    <source>
        <dbReference type="PROSITE" id="PS50930"/>
    </source>
</evidence>
<dbReference type="InterPro" id="IPR046947">
    <property type="entry name" value="LytR-like"/>
</dbReference>
<organism evidence="9 11">
    <name type="scientific">Vibrio scophthalmi</name>
    <dbReference type="NCBI Taxonomy" id="45658"/>
    <lineage>
        <taxon>Bacteria</taxon>
        <taxon>Pseudomonadati</taxon>
        <taxon>Pseudomonadota</taxon>
        <taxon>Gammaproteobacteria</taxon>
        <taxon>Vibrionales</taxon>
        <taxon>Vibrionaceae</taxon>
        <taxon>Vibrio</taxon>
    </lineage>
</organism>
<dbReference type="PROSITE" id="PS50110">
    <property type="entry name" value="RESPONSE_REGULATORY"/>
    <property type="match status" value="1"/>
</dbReference>
<evidence type="ECO:0000256" key="5">
    <source>
        <dbReference type="ARBA" id="ARBA00023163"/>
    </source>
</evidence>
<evidence type="ECO:0000256" key="1">
    <source>
        <dbReference type="ARBA" id="ARBA00022553"/>
    </source>
</evidence>
<dbReference type="GeneID" id="96872783"/>
<dbReference type="Proteomes" id="UP000095131">
    <property type="component" value="Unassembled WGS sequence"/>
</dbReference>
<evidence type="ECO:0000313" key="10">
    <source>
        <dbReference type="EMBL" id="ODS12265.1"/>
    </source>
</evidence>
<feature type="domain" description="Response regulatory" evidence="7">
    <location>
        <begin position="3"/>
        <end position="116"/>
    </location>
</feature>
<keyword evidence="11" id="KW-1185">Reference proteome</keyword>
<dbReference type="RefSeq" id="WP_005596158.1">
    <property type="nucleotide sequence ID" value="NZ_CP016414.1"/>
</dbReference>
<dbReference type="Proteomes" id="UP000092528">
    <property type="component" value="Chromosome 1"/>
</dbReference>
<keyword evidence="5" id="KW-0804">Transcription</keyword>
<dbReference type="Pfam" id="PF04397">
    <property type="entry name" value="LytTR"/>
    <property type="match status" value="1"/>
</dbReference>
<sequence>MLSALVIDDELFAREELTELLEETGQIEVIGQASNAIEGLKKINQLKPDVVFLDIQMPQITGIELLGMLDPDTMPYVVFVTAYDEFAVQAFEDNAFDYLLKPVDTQRLAKTVQRLIKSGQFMSGPQNLQPVSAIAPQSLDQVPCIGLNRIMIIPTHEIEFAYSDISGVHVQTPQQSATSQLTLKILEEKTPLVRCHRQYLVNVKAIKEIKLLENGLAEILTHSQQPIPVSRRYLKPLKERLGFQ</sequence>
<evidence type="ECO:0000256" key="6">
    <source>
        <dbReference type="PROSITE-ProRule" id="PRU00169"/>
    </source>
</evidence>
<dbReference type="Gene3D" id="2.40.50.1020">
    <property type="entry name" value="LytTr DNA-binding domain"/>
    <property type="match status" value="1"/>
</dbReference>
<dbReference type="NCBIfam" id="NF008677">
    <property type="entry name" value="PRK11697.1"/>
    <property type="match status" value="1"/>
</dbReference>
<reference evidence="10 12" key="2">
    <citation type="submission" date="2016-08" db="EMBL/GenBank/DDBJ databases">
        <title>Genome sequencing of Vibrio scophthalmi strain FP3289, an isolated from Paralichthys olivaceus.</title>
        <authorList>
            <person name="Han H.-J."/>
        </authorList>
    </citation>
    <scope>NUCLEOTIDE SEQUENCE [LARGE SCALE GENOMIC DNA]</scope>
    <source>
        <strain evidence="10 12">FP3289</strain>
    </source>
</reference>
<evidence type="ECO:0000313" key="12">
    <source>
        <dbReference type="Proteomes" id="UP000095131"/>
    </source>
</evidence>
<dbReference type="Pfam" id="PF00072">
    <property type="entry name" value="Response_reg"/>
    <property type="match status" value="1"/>
</dbReference>
<dbReference type="EMBL" id="CP016414">
    <property type="protein sequence ID" value="ANU37321.1"/>
    <property type="molecule type" value="Genomic_DNA"/>
</dbReference>
<keyword evidence="2" id="KW-0902">Two-component regulatory system</keyword>
<dbReference type="CDD" id="cd17532">
    <property type="entry name" value="REC_LytTR_AlgR-like"/>
    <property type="match status" value="1"/>
</dbReference>
<reference evidence="9 11" key="1">
    <citation type="submission" date="2016-07" db="EMBL/GenBank/DDBJ databases">
        <title>Genome sequencing of Vibrio scophthalmi strain VS-05, an isolated from Paralichthys olivaceus.</title>
        <authorList>
            <person name="Han H.-J."/>
        </authorList>
    </citation>
    <scope>NUCLEOTIDE SEQUENCE [LARGE SCALE GENOMIC DNA]</scope>
    <source>
        <strain evidence="9 11">VS-05</strain>
    </source>
</reference>
<evidence type="ECO:0000313" key="11">
    <source>
        <dbReference type="Proteomes" id="UP000092528"/>
    </source>
</evidence>
<dbReference type="SUPFAM" id="SSF52172">
    <property type="entry name" value="CheY-like"/>
    <property type="match status" value="1"/>
</dbReference>
<dbReference type="Gene3D" id="3.40.50.2300">
    <property type="match status" value="1"/>
</dbReference>
<accession>A0A1C7FBL7</accession>
<dbReference type="SMART" id="SM00448">
    <property type="entry name" value="REC"/>
    <property type="match status" value="1"/>
</dbReference>
<name>A0A1C7FBL7_9VIBR</name>